<keyword evidence="4" id="KW-0234">DNA repair</keyword>
<comment type="similarity">
    <text evidence="2">Belongs to the SFR1/MEI5 family.</text>
</comment>
<evidence type="ECO:0000256" key="1">
    <source>
        <dbReference type="ARBA" id="ARBA00004123"/>
    </source>
</evidence>
<dbReference type="Proteomes" id="UP001377567">
    <property type="component" value="Unassembled WGS sequence"/>
</dbReference>
<dbReference type="AlphaFoldDB" id="A0AAV5S1B8"/>
<keyword evidence="5" id="KW-0539">Nucleus</keyword>
<dbReference type="GO" id="GO:0006281">
    <property type="term" value="P:DNA repair"/>
    <property type="evidence" value="ECO:0007669"/>
    <property type="project" value="UniProtKB-KW"/>
</dbReference>
<organism evidence="8 9">
    <name type="scientific">Maudiozyma humilis</name>
    <name type="common">Sour dough yeast</name>
    <name type="synonym">Kazachstania humilis</name>
    <dbReference type="NCBI Taxonomy" id="51915"/>
    <lineage>
        <taxon>Eukaryota</taxon>
        <taxon>Fungi</taxon>
        <taxon>Dikarya</taxon>
        <taxon>Ascomycota</taxon>
        <taxon>Saccharomycotina</taxon>
        <taxon>Saccharomycetes</taxon>
        <taxon>Saccharomycetales</taxon>
        <taxon>Saccharomycetaceae</taxon>
        <taxon>Maudiozyma</taxon>
    </lineage>
</organism>
<dbReference type="Pfam" id="PF10376">
    <property type="entry name" value="Mei5"/>
    <property type="match status" value="1"/>
</dbReference>
<feature type="compositionally biased region" description="Low complexity" evidence="7">
    <location>
        <begin position="1"/>
        <end position="20"/>
    </location>
</feature>
<reference evidence="8 9" key="1">
    <citation type="journal article" date="2023" name="Elife">
        <title>Identification of key yeast species and microbe-microbe interactions impacting larval growth of Drosophila in the wild.</title>
        <authorList>
            <person name="Mure A."/>
            <person name="Sugiura Y."/>
            <person name="Maeda R."/>
            <person name="Honda K."/>
            <person name="Sakurai N."/>
            <person name="Takahashi Y."/>
            <person name="Watada M."/>
            <person name="Katoh T."/>
            <person name="Gotoh A."/>
            <person name="Gotoh Y."/>
            <person name="Taniguchi I."/>
            <person name="Nakamura K."/>
            <person name="Hayashi T."/>
            <person name="Katayama T."/>
            <person name="Uemura T."/>
            <person name="Hattori Y."/>
        </authorList>
    </citation>
    <scope>NUCLEOTIDE SEQUENCE [LARGE SCALE GENOMIC DNA]</scope>
    <source>
        <strain evidence="8 9">KH-74</strain>
    </source>
</reference>
<dbReference type="Gene3D" id="6.10.140.1020">
    <property type="match status" value="1"/>
</dbReference>
<feature type="region of interest" description="Disordered" evidence="7">
    <location>
        <begin position="1"/>
        <end position="26"/>
    </location>
</feature>
<evidence type="ECO:0000313" key="9">
    <source>
        <dbReference type="Proteomes" id="UP001377567"/>
    </source>
</evidence>
<accession>A0AAV5S1B8</accession>
<protein>
    <submittedName>
        <fullName evidence="8">Mei5 protein</fullName>
    </submittedName>
</protein>
<evidence type="ECO:0000256" key="6">
    <source>
        <dbReference type="SAM" id="Coils"/>
    </source>
</evidence>
<keyword evidence="9" id="KW-1185">Reference proteome</keyword>
<evidence type="ECO:0000256" key="7">
    <source>
        <dbReference type="SAM" id="MobiDB-lite"/>
    </source>
</evidence>
<dbReference type="GO" id="GO:0005634">
    <property type="term" value="C:nucleus"/>
    <property type="evidence" value="ECO:0007669"/>
    <property type="project" value="UniProtKB-SubCell"/>
</dbReference>
<evidence type="ECO:0000256" key="4">
    <source>
        <dbReference type="ARBA" id="ARBA00023204"/>
    </source>
</evidence>
<sequence length="229" mass="26734">MSTDNTLLPSSPTKSSPTRTAGGSFKCPVRVSTPIKTSQNRISKTINGLVDKPSNRSLSLQYNELRRQIREKEKENDQMRDAIRILNKYDKDLQIEELIVKWRCVCQGSLSFLFNETLFKVDKLGGYEEFIRKEVDAEKARLEYQMDNSMEEEFSTLVESDEFQSLPPDDQEEYRARMEEQRHEAEILMEKSLKQLDKKISEASGKEMTLEELTKRLNVSYELVYPRED</sequence>
<name>A0AAV5S1B8_MAUHU</name>
<feature type="coiled-coil region" evidence="6">
    <location>
        <begin position="55"/>
        <end position="89"/>
    </location>
</feature>
<keyword evidence="6" id="KW-0175">Coiled coil</keyword>
<evidence type="ECO:0000313" key="8">
    <source>
        <dbReference type="EMBL" id="GMM56861.1"/>
    </source>
</evidence>
<comment type="subcellular location">
    <subcellularLocation>
        <location evidence="1">Nucleus</location>
    </subcellularLocation>
</comment>
<evidence type="ECO:0000256" key="3">
    <source>
        <dbReference type="ARBA" id="ARBA00022763"/>
    </source>
</evidence>
<evidence type="ECO:0000256" key="2">
    <source>
        <dbReference type="ARBA" id="ARBA00008729"/>
    </source>
</evidence>
<keyword evidence="3" id="KW-0227">DNA damage</keyword>
<proteinExistence type="inferred from homology"/>
<feature type="coiled-coil region" evidence="6">
    <location>
        <begin position="132"/>
        <end position="213"/>
    </location>
</feature>
<gene>
    <name evidence="8" type="ORF">DAKH74_034770</name>
</gene>
<dbReference type="InterPro" id="IPR018468">
    <property type="entry name" value="SFR1/Mei5"/>
</dbReference>
<evidence type="ECO:0000256" key="5">
    <source>
        <dbReference type="ARBA" id="ARBA00023242"/>
    </source>
</evidence>
<comment type="caution">
    <text evidence="8">The sequence shown here is derived from an EMBL/GenBank/DDBJ whole genome shotgun (WGS) entry which is preliminary data.</text>
</comment>
<dbReference type="EMBL" id="BTGD01000010">
    <property type="protein sequence ID" value="GMM56861.1"/>
    <property type="molecule type" value="Genomic_DNA"/>
</dbReference>